<dbReference type="Pfam" id="PF19979">
    <property type="entry name" value="DUF6415"/>
    <property type="match status" value="1"/>
</dbReference>
<keyword evidence="3" id="KW-1185">Reference proteome</keyword>
<evidence type="ECO:0000256" key="1">
    <source>
        <dbReference type="SAM" id="MobiDB-lite"/>
    </source>
</evidence>
<feature type="compositionally biased region" description="Low complexity" evidence="1">
    <location>
        <begin position="1"/>
        <end position="15"/>
    </location>
</feature>
<evidence type="ECO:0000313" key="2">
    <source>
        <dbReference type="EMBL" id="KAB1149229.1"/>
    </source>
</evidence>
<dbReference type="EMBL" id="VZRB01000003">
    <property type="protein sequence ID" value="KAB1149229.1"/>
    <property type="molecule type" value="Genomic_DNA"/>
</dbReference>
<name>A0A6H9V5T1_9ACTN</name>
<sequence>MAHRTAPPAAEAGLAEPPPDIATMRETVNRLLDPDAVPEALPPAAEELDTLTLQLQGHLNVLMPEVEQAARQLSRQSIPRYCMLACLGEARGKLAEQPRGGPNGALVHARRLARVLNALADHYENLGSAHGCR</sequence>
<proteinExistence type="predicted"/>
<dbReference type="Proteomes" id="UP000442707">
    <property type="component" value="Unassembled WGS sequence"/>
</dbReference>
<accession>A0A6H9V5T1</accession>
<organism evidence="2 3">
    <name type="scientific">Streptomyces luteolifulvus</name>
    <dbReference type="NCBI Taxonomy" id="2615112"/>
    <lineage>
        <taxon>Bacteria</taxon>
        <taxon>Bacillati</taxon>
        <taxon>Actinomycetota</taxon>
        <taxon>Actinomycetes</taxon>
        <taxon>Kitasatosporales</taxon>
        <taxon>Streptomycetaceae</taxon>
        <taxon>Streptomyces</taxon>
    </lineage>
</organism>
<comment type="caution">
    <text evidence="2">The sequence shown here is derived from an EMBL/GenBank/DDBJ whole genome shotgun (WGS) entry which is preliminary data.</text>
</comment>
<dbReference type="RefSeq" id="WP_150945085.1">
    <property type="nucleotide sequence ID" value="NZ_VZRB01000003.1"/>
</dbReference>
<protein>
    <submittedName>
        <fullName evidence="2">Uncharacterized protein</fullName>
    </submittedName>
</protein>
<gene>
    <name evidence="2" type="ORF">F7R91_05580</name>
</gene>
<feature type="region of interest" description="Disordered" evidence="1">
    <location>
        <begin position="1"/>
        <end position="20"/>
    </location>
</feature>
<dbReference type="InterPro" id="IPR046300">
    <property type="entry name" value="DUF6415"/>
</dbReference>
<reference evidence="2 3" key="1">
    <citation type="submission" date="2019-09" db="EMBL/GenBank/DDBJ databases">
        <title>Screening of Novel Bioactive Compounds from Soil-Associated.</title>
        <authorList>
            <person name="Zhao S."/>
        </authorList>
    </citation>
    <scope>NUCLEOTIDE SEQUENCE [LARGE SCALE GENOMIC DNA]</scope>
    <source>
        <strain evidence="2 3">HIT-DPA4</strain>
    </source>
</reference>
<dbReference type="AlphaFoldDB" id="A0A6H9V5T1"/>
<evidence type="ECO:0000313" key="3">
    <source>
        <dbReference type="Proteomes" id="UP000442707"/>
    </source>
</evidence>